<evidence type="ECO:0000259" key="2">
    <source>
        <dbReference type="PROSITE" id="PS50878"/>
    </source>
</evidence>
<evidence type="ECO:0000313" key="3">
    <source>
        <dbReference type="EMBL" id="GFR09075.1"/>
    </source>
</evidence>
<keyword evidence="3" id="KW-0695">RNA-directed DNA polymerase</keyword>
<accession>A0A8X6IQA7</accession>
<reference evidence="3" key="1">
    <citation type="submission" date="2020-07" db="EMBL/GenBank/DDBJ databases">
        <title>Multicomponent nature underlies the extraordinary mechanical properties of spider dragline silk.</title>
        <authorList>
            <person name="Kono N."/>
            <person name="Nakamura H."/>
            <person name="Mori M."/>
            <person name="Yoshida Y."/>
            <person name="Ohtoshi R."/>
            <person name="Malay A.D."/>
            <person name="Moran D.A.P."/>
            <person name="Tomita M."/>
            <person name="Numata K."/>
            <person name="Arakawa K."/>
        </authorList>
    </citation>
    <scope>NUCLEOTIDE SEQUENCE</scope>
</reference>
<dbReference type="PANTHER" id="PTHR19446">
    <property type="entry name" value="REVERSE TRANSCRIPTASES"/>
    <property type="match status" value="1"/>
</dbReference>
<dbReference type="CDD" id="cd01650">
    <property type="entry name" value="RT_nLTR_like"/>
    <property type="match status" value="1"/>
</dbReference>
<organism evidence="3 4">
    <name type="scientific">Trichonephila clavata</name>
    <name type="common">Joro spider</name>
    <name type="synonym">Nephila clavata</name>
    <dbReference type="NCBI Taxonomy" id="2740835"/>
    <lineage>
        <taxon>Eukaryota</taxon>
        <taxon>Metazoa</taxon>
        <taxon>Ecdysozoa</taxon>
        <taxon>Arthropoda</taxon>
        <taxon>Chelicerata</taxon>
        <taxon>Arachnida</taxon>
        <taxon>Araneae</taxon>
        <taxon>Araneomorphae</taxon>
        <taxon>Entelegynae</taxon>
        <taxon>Araneoidea</taxon>
        <taxon>Nephilidae</taxon>
        <taxon>Trichonephila</taxon>
    </lineage>
</organism>
<keyword evidence="3" id="KW-0548">Nucleotidyltransferase</keyword>
<proteinExistence type="predicted"/>
<gene>
    <name evidence="3" type="primary">WR25_19835</name>
    <name evidence="3" type="ORF">TNCT_318921</name>
</gene>
<dbReference type="EMBL" id="BMAO01036232">
    <property type="protein sequence ID" value="GFR09075.1"/>
    <property type="molecule type" value="Genomic_DNA"/>
</dbReference>
<dbReference type="Proteomes" id="UP000887116">
    <property type="component" value="Unassembled WGS sequence"/>
</dbReference>
<dbReference type="GO" id="GO:0003964">
    <property type="term" value="F:RNA-directed DNA polymerase activity"/>
    <property type="evidence" value="ECO:0007669"/>
    <property type="project" value="UniProtKB-KW"/>
</dbReference>
<sequence length="422" mass="46246">MSWKNSRVVLIHKKGDLHNISNWSPTSLLSTMGKVFSSVLAARLSSWATINNRLSPFQKGFRESEDYVEHNFLLEQAIVDAKHSRSNLALAWLDLENSFGPIPHSFILKSLYDFGVPSSVSHIISSLYSGASSEIRCGAGWTLPIPMEVGVHQGCPLSAILFNLSLVHVIRPTLEVDTDEYSLFYKPLRCLAYADLILIGKSRESLQILLDSLVHTAARIGSPPPRNALPSLSIMRGALALDLLDVHTIGTRFALSSSDATVSDVARAGLVSVVRKRTRVVPDQCTLADFLNGSTSGWFISESSDYSTIWSRACHATQGLCNKIRFEWAASEATDSRVLHIHRSPNPVVVAQAPVSEPAAVGESADSHFTSNPNSTSDATPHVRQERDATQFVSQGSEPVVTPPKLWVKQRTCKKFMNSILS</sequence>
<protein>
    <submittedName>
        <fullName evidence="3">Reverse transcriptase domain-containing protein</fullName>
    </submittedName>
</protein>
<feature type="region of interest" description="Disordered" evidence="1">
    <location>
        <begin position="360"/>
        <end position="398"/>
    </location>
</feature>
<feature type="compositionally biased region" description="Polar residues" evidence="1">
    <location>
        <begin position="367"/>
        <end position="379"/>
    </location>
</feature>
<dbReference type="OrthoDB" id="410104at2759"/>
<dbReference type="Pfam" id="PF00078">
    <property type="entry name" value="RVT_1"/>
    <property type="match status" value="1"/>
</dbReference>
<dbReference type="PROSITE" id="PS50878">
    <property type="entry name" value="RT_POL"/>
    <property type="match status" value="1"/>
</dbReference>
<keyword evidence="3" id="KW-0808">Transferase</keyword>
<feature type="domain" description="Reverse transcriptase" evidence="2">
    <location>
        <begin position="1"/>
        <end position="243"/>
    </location>
</feature>
<name>A0A8X6IQA7_TRICU</name>
<dbReference type="InterPro" id="IPR000477">
    <property type="entry name" value="RT_dom"/>
</dbReference>
<evidence type="ECO:0000313" key="4">
    <source>
        <dbReference type="Proteomes" id="UP000887116"/>
    </source>
</evidence>
<dbReference type="AlphaFoldDB" id="A0A8X6IQA7"/>
<evidence type="ECO:0000256" key="1">
    <source>
        <dbReference type="SAM" id="MobiDB-lite"/>
    </source>
</evidence>
<comment type="caution">
    <text evidence="3">The sequence shown here is derived from an EMBL/GenBank/DDBJ whole genome shotgun (WGS) entry which is preliminary data.</text>
</comment>
<keyword evidence="4" id="KW-1185">Reference proteome</keyword>